<protein>
    <submittedName>
        <fullName evidence="2">Uncharacterized protein</fullName>
    </submittedName>
</protein>
<dbReference type="STRING" id="1856638.A9Q68_00155"/>
<keyword evidence="3" id="KW-1185">Reference proteome</keyword>
<comment type="caution">
    <text evidence="2">The sequence shown here is derived from an EMBL/GenBank/DDBJ whole genome shotgun (WGS) entry which is preliminary data.</text>
</comment>
<sequence>MNKYILTVGIVLISFIFVFFIGKRENKHDLLDVLWGAAFILSSVISYLISNNKTYSGLLMTILVIIWGSRLTFHLAKRNIKTKEDFRYDDYRKNYKGKYFDFYFFFRMYLVQFVLCIIVVLPVIYVNITGNAKISILTINGIFLWIIGFIFESVGDKQLKDFRSKPENKGELMTSGLWAYTRHPNYFGEAIQWWGIYIISISNLNNVWLIFSPLVITLLVRFVSGVPLLERKYEGRQDWEEYKNSTSVFFPLPQKSKN</sequence>
<dbReference type="OrthoDB" id="9779233at2"/>
<dbReference type="InterPro" id="IPR010721">
    <property type="entry name" value="UstE-like"/>
</dbReference>
<dbReference type="EMBL" id="LZDD01000001">
    <property type="protein sequence ID" value="OJF71991.1"/>
    <property type="molecule type" value="Genomic_DNA"/>
</dbReference>
<dbReference type="PANTHER" id="PTHR32251">
    <property type="entry name" value="3-OXO-5-ALPHA-STEROID 4-DEHYDROGENASE"/>
    <property type="match status" value="1"/>
</dbReference>
<organism evidence="2 3">
    <name type="scientific">Streptococcus bovimastitidis</name>
    <dbReference type="NCBI Taxonomy" id="1856638"/>
    <lineage>
        <taxon>Bacteria</taxon>
        <taxon>Bacillati</taxon>
        <taxon>Bacillota</taxon>
        <taxon>Bacilli</taxon>
        <taxon>Lactobacillales</taxon>
        <taxon>Streptococcaceae</taxon>
        <taxon>Streptococcus</taxon>
    </lineage>
</organism>
<evidence type="ECO:0000313" key="3">
    <source>
        <dbReference type="Proteomes" id="UP000182015"/>
    </source>
</evidence>
<evidence type="ECO:0000256" key="1">
    <source>
        <dbReference type="SAM" id="Phobius"/>
    </source>
</evidence>
<dbReference type="GO" id="GO:0016020">
    <property type="term" value="C:membrane"/>
    <property type="evidence" value="ECO:0007669"/>
    <property type="project" value="TreeGrafter"/>
</dbReference>
<dbReference type="RefSeq" id="WP_071792631.1">
    <property type="nucleotide sequence ID" value="NZ_LZDD01000001.1"/>
</dbReference>
<dbReference type="AlphaFoldDB" id="A0A1L8MMM4"/>
<keyword evidence="1" id="KW-1133">Transmembrane helix</keyword>
<gene>
    <name evidence="2" type="ORF">A9Q68_00155</name>
</gene>
<keyword evidence="1" id="KW-0472">Membrane</keyword>
<dbReference type="Proteomes" id="UP000182015">
    <property type="component" value="Unassembled WGS sequence"/>
</dbReference>
<keyword evidence="1" id="KW-0812">Transmembrane</keyword>
<feature type="transmembrane region" description="Helical" evidence="1">
    <location>
        <begin position="134"/>
        <end position="155"/>
    </location>
</feature>
<feature type="transmembrane region" description="Helical" evidence="1">
    <location>
        <begin position="102"/>
        <end position="128"/>
    </location>
</feature>
<name>A0A1L8MMM4_9STRE</name>
<reference evidence="3" key="1">
    <citation type="submission" date="2016-06" db="EMBL/GenBank/DDBJ databases">
        <authorList>
            <person name="de Vries S.P.W."/>
            <person name="Hadjirin N.F."/>
            <person name="Lay E.M."/>
            <person name="Zadoks R.N."/>
            <person name="Peacock S.J."/>
            <person name="Parkhill J."/>
            <person name="Grant A.J."/>
            <person name="Mcdougall S."/>
            <person name="Holmes M.A."/>
        </authorList>
    </citation>
    <scope>NUCLEOTIDE SEQUENCE [LARGE SCALE GENOMIC DNA]</scope>
    <source>
        <strain evidence="3">NZ1587</strain>
    </source>
</reference>
<proteinExistence type="predicted"/>
<feature type="transmembrane region" description="Helical" evidence="1">
    <location>
        <begin position="30"/>
        <end position="49"/>
    </location>
</feature>
<feature type="transmembrane region" description="Helical" evidence="1">
    <location>
        <begin position="6"/>
        <end position="23"/>
    </location>
</feature>
<evidence type="ECO:0000313" key="2">
    <source>
        <dbReference type="EMBL" id="OJF71991.1"/>
    </source>
</evidence>
<feature type="transmembrane region" description="Helical" evidence="1">
    <location>
        <begin position="55"/>
        <end position="73"/>
    </location>
</feature>
<dbReference type="Pfam" id="PF06966">
    <property type="entry name" value="DUF1295"/>
    <property type="match status" value="1"/>
</dbReference>
<dbReference type="PANTHER" id="PTHR32251:SF17">
    <property type="entry name" value="STEROID 5-ALPHA REDUCTASE C-TERMINAL DOMAIN-CONTAINING PROTEIN"/>
    <property type="match status" value="1"/>
</dbReference>
<feature type="transmembrane region" description="Helical" evidence="1">
    <location>
        <begin position="207"/>
        <end position="229"/>
    </location>
</feature>
<dbReference type="Gene3D" id="1.20.120.1630">
    <property type="match status" value="1"/>
</dbReference>
<accession>A0A1L8MMM4</accession>
<dbReference type="PROSITE" id="PS50244">
    <property type="entry name" value="S5A_REDUCTASE"/>
    <property type="match status" value="1"/>
</dbReference>